<dbReference type="GO" id="GO:0005886">
    <property type="term" value="C:plasma membrane"/>
    <property type="evidence" value="ECO:0007669"/>
    <property type="project" value="UniProtKB-SubCell"/>
</dbReference>
<evidence type="ECO:0000256" key="2">
    <source>
        <dbReference type="ARBA" id="ARBA00022692"/>
    </source>
</evidence>
<protein>
    <recommendedName>
        <fullName evidence="7">Endolytic murein transglycosylase</fullName>
        <ecNumber evidence="7">4.2.2.29</ecNumber>
    </recommendedName>
    <alternativeName>
        <fullName evidence="7">Peptidoglycan lytic transglycosylase</fullName>
    </alternativeName>
    <alternativeName>
        <fullName evidence="7">Peptidoglycan polymerization terminase</fullName>
    </alternativeName>
</protein>
<organism evidence="8 9">
    <name type="scientific">Perspicuibacillus lycopersici</name>
    <dbReference type="NCBI Taxonomy" id="1325689"/>
    <lineage>
        <taxon>Bacteria</taxon>
        <taxon>Bacillati</taxon>
        <taxon>Bacillota</taxon>
        <taxon>Bacilli</taxon>
        <taxon>Bacillales</taxon>
        <taxon>Bacillaceae</taxon>
        <taxon>Perspicuibacillus</taxon>
    </lineage>
</organism>
<dbReference type="EMBL" id="JAOUSF010000003">
    <property type="protein sequence ID" value="MCU9613965.1"/>
    <property type="molecule type" value="Genomic_DNA"/>
</dbReference>
<dbReference type="PANTHER" id="PTHR30518:SF2">
    <property type="entry name" value="ENDOLYTIC MUREIN TRANSGLYCOSYLASE"/>
    <property type="match status" value="1"/>
</dbReference>
<accession>A0AAE3IXS2</accession>
<comment type="similarity">
    <text evidence="7">Belongs to the transglycosylase MltG family.</text>
</comment>
<comment type="subcellular location">
    <subcellularLocation>
        <location evidence="7">Cell membrane</location>
        <topology evidence="7">Single-pass membrane protein</topology>
    </subcellularLocation>
</comment>
<gene>
    <name evidence="7 8" type="primary">mltG</name>
    <name evidence="8" type="ORF">OEV98_10365</name>
</gene>
<dbReference type="CDD" id="cd08010">
    <property type="entry name" value="MltG_like"/>
    <property type="match status" value="1"/>
</dbReference>
<evidence type="ECO:0000256" key="4">
    <source>
        <dbReference type="ARBA" id="ARBA00023136"/>
    </source>
</evidence>
<dbReference type="InterPro" id="IPR003770">
    <property type="entry name" value="MLTG-like"/>
</dbReference>
<dbReference type="NCBIfam" id="TIGR00247">
    <property type="entry name" value="endolytic transglycosylase MltG"/>
    <property type="match status" value="1"/>
</dbReference>
<evidence type="ECO:0000313" key="8">
    <source>
        <dbReference type="EMBL" id="MCU9613965.1"/>
    </source>
</evidence>
<dbReference type="HAMAP" id="MF_02065">
    <property type="entry name" value="MltG"/>
    <property type="match status" value="1"/>
</dbReference>
<comment type="catalytic activity">
    <reaction evidence="7">
        <text>a peptidoglycan chain = a peptidoglycan chain with N-acetyl-1,6-anhydromuramyl-[peptide] at the reducing end + a peptidoglycan chain with N-acetylglucosamine at the non-reducing end.</text>
        <dbReference type="EC" id="4.2.2.29"/>
    </reaction>
</comment>
<dbReference type="Proteomes" id="UP001209318">
    <property type="component" value="Unassembled WGS sequence"/>
</dbReference>
<sequence>MGNKDKQNQMKQQILEEKYKEAKITRRIVFITTIVLFLLVSGILTGTYLYISAALKPVDANSNKDISVEIPLGSGISTIANILEDKHVIKDAKVFKYYVKFKNEAEFQAGTYALSPSMTLDEIIQSLKTGKVYKDAKIAITVPEGLNLKEIVAIVSKATGYSETELMNTLNDEKFIQSMIDKYPNLLTDEVFQENIKYPLEGYLFPATYSYVEEKPAIEEIFEPMIEKTDSIVAKYMPDIKNKKMTVHTFLTMSSLIEEEATEDTDRKTIASVFYNRMDIGMPLQTDPTVIYAYGEHKDRLYFTDYEIDDPYNTYVIQGLPPGPIANAGESSFEATLYPKNTKFYYFLATDSGDVLFSETLEEHNKKYDEYIGN</sequence>
<comment type="function">
    <text evidence="7">Functions as a peptidoglycan terminase that cleaves nascent peptidoglycan strands endolytically to terminate their elongation.</text>
</comment>
<feature type="site" description="Important for catalytic activity" evidence="7">
    <location>
        <position position="260"/>
    </location>
</feature>
<dbReference type="GO" id="GO:0071555">
    <property type="term" value="P:cell wall organization"/>
    <property type="evidence" value="ECO:0007669"/>
    <property type="project" value="UniProtKB-KW"/>
</dbReference>
<keyword evidence="3 7" id="KW-1133">Transmembrane helix</keyword>
<keyword evidence="5 7" id="KW-0456">Lyase</keyword>
<dbReference type="EC" id="4.2.2.29" evidence="7"/>
<dbReference type="Pfam" id="PF02618">
    <property type="entry name" value="YceG"/>
    <property type="match status" value="1"/>
</dbReference>
<name>A0AAE3IXS2_9BACI</name>
<evidence type="ECO:0000256" key="7">
    <source>
        <dbReference type="HAMAP-Rule" id="MF_02065"/>
    </source>
</evidence>
<evidence type="ECO:0000313" key="9">
    <source>
        <dbReference type="Proteomes" id="UP001209318"/>
    </source>
</evidence>
<dbReference type="RefSeq" id="WP_263073201.1">
    <property type="nucleotide sequence ID" value="NZ_JAOUSF010000003.1"/>
</dbReference>
<keyword evidence="9" id="KW-1185">Reference proteome</keyword>
<reference evidence="8" key="1">
    <citation type="submission" date="2022-10" db="EMBL/GenBank/DDBJ databases">
        <title>Description of Fervidibacillus gen. nov. in the family Fervidibacillaceae fam. nov. with two species, Fervidibacillus albus sp. nov., and Fervidibacillus halotolerans sp. nov., isolated from tidal flat sediments.</title>
        <authorList>
            <person name="Kwon K.K."/>
            <person name="Yang S.-H."/>
        </authorList>
    </citation>
    <scope>NUCLEOTIDE SEQUENCE</scope>
    <source>
        <strain evidence="8">JCM 19140</strain>
    </source>
</reference>
<evidence type="ECO:0000256" key="5">
    <source>
        <dbReference type="ARBA" id="ARBA00023239"/>
    </source>
</evidence>
<keyword evidence="6 7" id="KW-0961">Cell wall biogenesis/degradation</keyword>
<dbReference type="GO" id="GO:0009252">
    <property type="term" value="P:peptidoglycan biosynthetic process"/>
    <property type="evidence" value="ECO:0007669"/>
    <property type="project" value="UniProtKB-UniRule"/>
</dbReference>
<dbReference type="Gene3D" id="3.30.160.60">
    <property type="entry name" value="Classic Zinc Finger"/>
    <property type="match status" value="1"/>
</dbReference>
<evidence type="ECO:0000256" key="3">
    <source>
        <dbReference type="ARBA" id="ARBA00022989"/>
    </source>
</evidence>
<keyword evidence="4 7" id="KW-0472">Membrane</keyword>
<dbReference type="AlphaFoldDB" id="A0AAE3IXS2"/>
<dbReference type="PANTHER" id="PTHR30518">
    <property type="entry name" value="ENDOLYTIC MUREIN TRANSGLYCOSYLASE"/>
    <property type="match status" value="1"/>
</dbReference>
<evidence type="ECO:0000256" key="6">
    <source>
        <dbReference type="ARBA" id="ARBA00023316"/>
    </source>
</evidence>
<dbReference type="Gene3D" id="3.30.1490.480">
    <property type="entry name" value="Endolytic murein transglycosylase"/>
    <property type="match status" value="1"/>
</dbReference>
<keyword evidence="2 7" id="KW-0812">Transmembrane</keyword>
<evidence type="ECO:0000256" key="1">
    <source>
        <dbReference type="ARBA" id="ARBA00022475"/>
    </source>
</evidence>
<feature type="transmembrane region" description="Helical" evidence="7">
    <location>
        <begin position="28"/>
        <end position="51"/>
    </location>
</feature>
<proteinExistence type="inferred from homology"/>
<keyword evidence="1 7" id="KW-1003">Cell membrane</keyword>
<dbReference type="GO" id="GO:0008932">
    <property type="term" value="F:lytic endotransglycosylase activity"/>
    <property type="evidence" value="ECO:0007669"/>
    <property type="project" value="UniProtKB-UniRule"/>
</dbReference>
<comment type="caution">
    <text evidence="8">The sequence shown here is derived from an EMBL/GenBank/DDBJ whole genome shotgun (WGS) entry which is preliminary data.</text>
</comment>